<keyword evidence="4" id="KW-1133">Transmembrane helix</keyword>
<feature type="region of interest" description="Disordered" evidence="3">
    <location>
        <begin position="118"/>
        <end position="150"/>
    </location>
</feature>
<dbReference type="PROSITE" id="PS51186">
    <property type="entry name" value="GNAT"/>
    <property type="match status" value="1"/>
</dbReference>
<keyword evidence="1 6" id="KW-0808">Transferase</keyword>
<evidence type="ECO:0000259" key="5">
    <source>
        <dbReference type="PROSITE" id="PS51186"/>
    </source>
</evidence>
<sequence>MQKPTTIRIMLMILYFQLVMFLIGVGSLLANLNQIGDIPEGNLSFMIVYILLTVLSMVGMIIMINKRKYLFAVLISIVLLMCSMITNQMQIMLTLVVIMLFLLKPTRDYFRGQYVAPPSPRARTAQAETAEGEEADKAALEEPDEAPAEPLVKLKKDPEVHIREATPDDADTVYTLMRMAFEEYRSAIPPSSALDETEESVLEALRSGTESAVILYEDDTATAMVRFKYDGDAIYFFRLSVVPHRRRRGYARQLVKWIETHGIAKGKKLSRCKVRQSVQNNLVLYQNMGYEVVDQELVVRPAGTVKAYTLEKKLWE</sequence>
<evidence type="ECO:0000256" key="1">
    <source>
        <dbReference type="ARBA" id="ARBA00022679"/>
    </source>
</evidence>
<evidence type="ECO:0000313" key="7">
    <source>
        <dbReference type="Proteomes" id="UP001596028"/>
    </source>
</evidence>
<dbReference type="PANTHER" id="PTHR43877:SF2">
    <property type="entry name" value="AMINOALKYLPHOSPHONATE N-ACETYLTRANSFERASE-RELATED"/>
    <property type="match status" value="1"/>
</dbReference>
<keyword evidence="4" id="KW-0472">Membrane</keyword>
<dbReference type="EC" id="2.3.-.-" evidence="6"/>
<dbReference type="Pfam" id="PF00583">
    <property type="entry name" value="Acetyltransf_1"/>
    <property type="match status" value="1"/>
</dbReference>
<feature type="transmembrane region" description="Helical" evidence="4">
    <location>
        <begin position="12"/>
        <end position="31"/>
    </location>
</feature>
<gene>
    <name evidence="6" type="ORF">ACFO3S_22305</name>
</gene>
<dbReference type="EMBL" id="JBHSEP010000021">
    <property type="protein sequence ID" value="MFC4600994.1"/>
    <property type="molecule type" value="Genomic_DNA"/>
</dbReference>
<dbReference type="Gene3D" id="3.40.630.30">
    <property type="match status" value="1"/>
</dbReference>
<organism evidence="6 7">
    <name type="scientific">Cohnella hongkongensis</name>
    <dbReference type="NCBI Taxonomy" id="178337"/>
    <lineage>
        <taxon>Bacteria</taxon>
        <taxon>Bacillati</taxon>
        <taxon>Bacillota</taxon>
        <taxon>Bacilli</taxon>
        <taxon>Bacillales</taxon>
        <taxon>Paenibacillaceae</taxon>
        <taxon>Cohnella</taxon>
    </lineage>
</organism>
<feature type="domain" description="N-acetyltransferase" evidence="5">
    <location>
        <begin position="160"/>
        <end position="311"/>
    </location>
</feature>
<keyword evidence="2 6" id="KW-0012">Acyltransferase</keyword>
<reference evidence="7" key="1">
    <citation type="journal article" date="2019" name="Int. J. Syst. Evol. Microbiol.">
        <title>The Global Catalogue of Microorganisms (GCM) 10K type strain sequencing project: providing services to taxonomists for standard genome sequencing and annotation.</title>
        <authorList>
            <consortium name="The Broad Institute Genomics Platform"/>
            <consortium name="The Broad Institute Genome Sequencing Center for Infectious Disease"/>
            <person name="Wu L."/>
            <person name="Ma J."/>
        </authorList>
    </citation>
    <scope>NUCLEOTIDE SEQUENCE [LARGE SCALE GENOMIC DNA]</scope>
    <source>
        <strain evidence="7">CCUG 49571</strain>
    </source>
</reference>
<evidence type="ECO:0000256" key="4">
    <source>
        <dbReference type="SAM" id="Phobius"/>
    </source>
</evidence>
<keyword evidence="4" id="KW-0812">Transmembrane</keyword>
<evidence type="ECO:0000256" key="3">
    <source>
        <dbReference type="SAM" id="MobiDB-lite"/>
    </source>
</evidence>
<dbReference type="InterPro" id="IPR000182">
    <property type="entry name" value="GNAT_dom"/>
</dbReference>
<dbReference type="CDD" id="cd04301">
    <property type="entry name" value="NAT_SF"/>
    <property type="match status" value="1"/>
</dbReference>
<keyword evidence="7" id="KW-1185">Reference proteome</keyword>
<evidence type="ECO:0000313" key="6">
    <source>
        <dbReference type="EMBL" id="MFC4600994.1"/>
    </source>
</evidence>
<dbReference type="SUPFAM" id="SSF55729">
    <property type="entry name" value="Acyl-CoA N-acyltransferases (Nat)"/>
    <property type="match status" value="1"/>
</dbReference>
<feature type="transmembrane region" description="Helical" evidence="4">
    <location>
        <begin position="70"/>
        <end position="103"/>
    </location>
</feature>
<dbReference type="InterPro" id="IPR016181">
    <property type="entry name" value="Acyl_CoA_acyltransferase"/>
</dbReference>
<name>A0ABV9FIF9_9BACL</name>
<protein>
    <submittedName>
        <fullName evidence="6">GNAT family N-acetyltransferase</fullName>
        <ecNumber evidence="6">2.3.-.-</ecNumber>
    </submittedName>
</protein>
<dbReference type="PANTHER" id="PTHR43877">
    <property type="entry name" value="AMINOALKYLPHOSPHONATE N-ACETYLTRANSFERASE-RELATED-RELATED"/>
    <property type="match status" value="1"/>
</dbReference>
<dbReference type="InterPro" id="IPR050832">
    <property type="entry name" value="Bact_Acetyltransf"/>
</dbReference>
<comment type="caution">
    <text evidence="6">The sequence shown here is derived from an EMBL/GenBank/DDBJ whole genome shotgun (WGS) entry which is preliminary data.</text>
</comment>
<feature type="transmembrane region" description="Helical" evidence="4">
    <location>
        <begin position="43"/>
        <end position="63"/>
    </location>
</feature>
<proteinExistence type="predicted"/>
<dbReference type="RefSeq" id="WP_378100587.1">
    <property type="nucleotide sequence ID" value="NZ_JBHSEP010000021.1"/>
</dbReference>
<dbReference type="GO" id="GO:0016746">
    <property type="term" value="F:acyltransferase activity"/>
    <property type="evidence" value="ECO:0007669"/>
    <property type="project" value="UniProtKB-KW"/>
</dbReference>
<accession>A0ABV9FIF9</accession>
<dbReference type="Proteomes" id="UP001596028">
    <property type="component" value="Unassembled WGS sequence"/>
</dbReference>
<evidence type="ECO:0000256" key="2">
    <source>
        <dbReference type="ARBA" id="ARBA00023315"/>
    </source>
</evidence>